<dbReference type="PANTHER" id="PTHR46128:SF343">
    <property type="entry name" value="PENTACOTRIPEPTIDE-REPEAT REGION OF PRORP DOMAIN-CONTAINING PROTEIN"/>
    <property type="match status" value="1"/>
</dbReference>
<dbReference type="OrthoDB" id="185373at2759"/>
<proteinExistence type="inferred from homology"/>
<evidence type="ECO:0000313" key="3">
    <source>
        <dbReference type="Proteomes" id="UP000253551"/>
    </source>
</evidence>
<comment type="similarity">
    <text evidence="1">Belongs to the PPR family. P subfamily.</text>
</comment>
<keyword evidence="3" id="KW-1185">Reference proteome</keyword>
<dbReference type="EMBL" id="PJQM01004806">
    <property type="protein sequence ID" value="RCH83258.1"/>
    <property type="molecule type" value="Genomic_DNA"/>
</dbReference>
<feature type="non-terminal residue" evidence="2">
    <location>
        <position position="1"/>
    </location>
</feature>
<dbReference type="InterPro" id="IPR050872">
    <property type="entry name" value="PPR_P_subfamily"/>
</dbReference>
<organism evidence="2 3">
    <name type="scientific">Rhizopus stolonifer</name>
    <name type="common">Rhizopus nigricans</name>
    <dbReference type="NCBI Taxonomy" id="4846"/>
    <lineage>
        <taxon>Eukaryota</taxon>
        <taxon>Fungi</taxon>
        <taxon>Fungi incertae sedis</taxon>
        <taxon>Mucoromycota</taxon>
        <taxon>Mucoromycotina</taxon>
        <taxon>Mucoromycetes</taxon>
        <taxon>Mucorales</taxon>
        <taxon>Mucorineae</taxon>
        <taxon>Rhizopodaceae</taxon>
        <taxon>Rhizopus</taxon>
    </lineage>
</organism>
<dbReference type="InterPro" id="IPR002885">
    <property type="entry name" value="PPR_rpt"/>
</dbReference>
<feature type="non-terminal residue" evidence="2">
    <location>
        <position position="735"/>
    </location>
</feature>
<dbReference type="PANTHER" id="PTHR46128">
    <property type="entry name" value="MITOCHONDRIAL GROUP I INTRON SPLICING FACTOR CCM1"/>
    <property type="match status" value="1"/>
</dbReference>
<gene>
    <name evidence="2" type="ORF">CU098_000892</name>
</gene>
<sequence length="735" mass="85368">EGWKSQKLLARICHNCLSRQTTPVVLRRLTTTTAIAPIPPKPKNTLFEDFRHEIYQPSLNTTDTSLYNPHVRKTIHRRESRKRLMQWYKQLKRQSPALLAQLTQDDLDQFIERFASTHHPDDPSAQTSLLQALHILDDLKRGDLFLQATFRVQDAERMIYYASMLQLPKRAENVLTEIVIEKKQTISMAAYEAVIDLLVRQKRLKRVNFWLDHLAQQQLAPSRRIVRTMVLHKLEQGQMDEAVAYLKQHHPGQDLTQLVARYDDYELVVQALGVFGKDAMDQWQLNSVRSIYLIRRQLKIGSLQFLRNLINKALYTYQIRTAESVLKDTLSVQDIAGAQLCSQRIIQWYLTNKNIKQAVQVWEWMDKAGIPLFQGIFKSLVEHAAKMKYHVDTMRLYTRYKELYPHMQPDMAIYVLRCMVRAKQWDRAQQLAMEVESTLPTLNPPLAKMAVRTLFGLCAQTGRVDWFERVFRTSESMQLSLTHEGLTSLTACYLERGDVTAAKAAFHQVAAHTDGPDVVDFNLLMRAVVMEDKKVDHDKIYEILSHMKSVDVTPDETTLRTMLGFYKDGSEMQKNLFSKLLKSSQARSDQVFLNNIALTSYLKRHDIQETVRVLCKNDRGALFESERGQPILRNGLTYQILLDATHESRYSHLAERLIKDMDVRGMKPPQVIYEKLIESLAKKRKLAKIRKYMAKMETDIGIRPDVSLYTKIIDNLILRDAPHLAKEKIENHRIQ</sequence>
<evidence type="ECO:0000256" key="1">
    <source>
        <dbReference type="ARBA" id="ARBA00007626"/>
    </source>
</evidence>
<dbReference type="AlphaFoldDB" id="A0A367J003"/>
<dbReference type="InterPro" id="IPR011990">
    <property type="entry name" value="TPR-like_helical_dom_sf"/>
</dbReference>
<comment type="caution">
    <text evidence="2">The sequence shown here is derived from an EMBL/GenBank/DDBJ whole genome shotgun (WGS) entry which is preliminary data.</text>
</comment>
<accession>A0A367J003</accession>
<dbReference type="Gene3D" id="1.25.40.10">
    <property type="entry name" value="Tetratricopeptide repeat domain"/>
    <property type="match status" value="3"/>
</dbReference>
<dbReference type="Pfam" id="PF13812">
    <property type="entry name" value="PPR_3"/>
    <property type="match status" value="1"/>
</dbReference>
<evidence type="ECO:0008006" key="4">
    <source>
        <dbReference type="Google" id="ProtNLM"/>
    </source>
</evidence>
<evidence type="ECO:0000313" key="2">
    <source>
        <dbReference type="EMBL" id="RCH83258.1"/>
    </source>
</evidence>
<reference evidence="2 3" key="1">
    <citation type="journal article" date="2018" name="G3 (Bethesda)">
        <title>Phylogenetic and Phylogenomic Definition of Rhizopus Species.</title>
        <authorList>
            <person name="Gryganskyi A.P."/>
            <person name="Golan J."/>
            <person name="Dolatabadi S."/>
            <person name="Mondo S."/>
            <person name="Robb S."/>
            <person name="Idnurm A."/>
            <person name="Muszewska A."/>
            <person name="Steczkiewicz K."/>
            <person name="Masonjones S."/>
            <person name="Liao H.L."/>
            <person name="Gajdeczka M.T."/>
            <person name="Anike F."/>
            <person name="Vuek A."/>
            <person name="Anishchenko I.M."/>
            <person name="Voigt K."/>
            <person name="de Hoog G.S."/>
            <person name="Smith M.E."/>
            <person name="Heitman J."/>
            <person name="Vilgalys R."/>
            <person name="Stajich J.E."/>
        </authorList>
    </citation>
    <scope>NUCLEOTIDE SEQUENCE [LARGE SCALE GENOMIC DNA]</scope>
    <source>
        <strain evidence="2 3">LSU 92-RS-03</strain>
    </source>
</reference>
<name>A0A367J003_RHIST</name>
<dbReference type="Proteomes" id="UP000253551">
    <property type="component" value="Unassembled WGS sequence"/>
</dbReference>
<protein>
    <recommendedName>
        <fullName evidence="4">Pentacotripeptide-repeat region of PRORP domain-containing protein</fullName>
    </recommendedName>
</protein>
<dbReference type="STRING" id="4846.A0A367J003"/>